<sequence>MRGVSMALCLVTALALGGCETGEGGGVPEGQPYVRSIATLPSGASTVVTITADDRVTRSELGEGARVPRITRLPPRAGRHAEARALVEAAFPGIRESQSADLLPLCMGDGGTRGVEVSPPVNGLDGVYYDCWEDDVLDLMVAVGRLMRE</sequence>
<gene>
    <name evidence="1" type="ORF">EAT49_02465</name>
</gene>
<reference evidence="1 2" key="1">
    <citation type="submission" date="2018-10" db="EMBL/GenBank/DDBJ databases">
        <title>Histidinibacterium lentulum gen. nov., sp. nov., a marine bacterium from the culture broth of Picochlorum sp. 122.</title>
        <authorList>
            <person name="Wang G."/>
        </authorList>
    </citation>
    <scope>NUCLEOTIDE SEQUENCE [LARGE SCALE GENOMIC DNA]</scope>
    <source>
        <strain evidence="1 2">B17</strain>
    </source>
</reference>
<dbReference type="AlphaFoldDB" id="A0A3N2R9W7"/>
<dbReference type="Proteomes" id="UP000268016">
    <property type="component" value="Unassembled WGS sequence"/>
</dbReference>
<evidence type="ECO:0008006" key="3">
    <source>
        <dbReference type="Google" id="ProtNLM"/>
    </source>
</evidence>
<name>A0A3N2R9W7_9RHOB</name>
<proteinExistence type="predicted"/>
<accession>A0A3N2R9W7</accession>
<dbReference type="EMBL" id="RDRB01000001">
    <property type="protein sequence ID" value="ROU04272.1"/>
    <property type="molecule type" value="Genomic_DNA"/>
</dbReference>
<organism evidence="1 2">
    <name type="scientific">Histidinibacterium lentulum</name>
    <dbReference type="NCBI Taxonomy" id="2480588"/>
    <lineage>
        <taxon>Bacteria</taxon>
        <taxon>Pseudomonadati</taxon>
        <taxon>Pseudomonadota</taxon>
        <taxon>Alphaproteobacteria</taxon>
        <taxon>Rhodobacterales</taxon>
        <taxon>Paracoccaceae</taxon>
        <taxon>Histidinibacterium</taxon>
    </lineage>
</organism>
<dbReference type="RefSeq" id="WP_123640677.1">
    <property type="nucleotide sequence ID" value="NZ_ML119081.1"/>
</dbReference>
<evidence type="ECO:0000313" key="1">
    <source>
        <dbReference type="EMBL" id="ROU04272.1"/>
    </source>
</evidence>
<comment type="caution">
    <text evidence="1">The sequence shown here is derived from an EMBL/GenBank/DDBJ whole genome shotgun (WGS) entry which is preliminary data.</text>
</comment>
<evidence type="ECO:0000313" key="2">
    <source>
        <dbReference type="Proteomes" id="UP000268016"/>
    </source>
</evidence>
<protein>
    <recommendedName>
        <fullName evidence="3">Lipoprotein</fullName>
    </recommendedName>
</protein>
<keyword evidence="2" id="KW-1185">Reference proteome</keyword>
<dbReference type="PROSITE" id="PS51257">
    <property type="entry name" value="PROKAR_LIPOPROTEIN"/>
    <property type="match status" value="1"/>
</dbReference>